<evidence type="ECO:0000313" key="2">
    <source>
        <dbReference type="Proteomes" id="UP000499080"/>
    </source>
</evidence>
<sequence>AVMRILRRAIIAVCPRAAIPANVGTARTAKDLLLRSMEMRPGKNEFIGSEITGFCECFLINACPCNTVWYART</sequence>
<dbReference type="AlphaFoldDB" id="A0A4Y2HNH2"/>
<gene>
    <name evidence="1" type="ORF">AVEN_140532_1</name>
</gene>
<evidence type="ECO:0000313" key="1">
    <source>
        <dbReference type="EMBL" id="GBM66653.1"/>
    </source>
</evidence>
<dbReference type="EMBL" id="BGPR01103514">
    <property type="protein sequence ID" value="GBM66653.1"/>
    <property type="molecule type" value="Genomic_DNA"/>
</dbReference>
<reference evidence="1 2" key="1">
    <citation type="journal article" date="2019" name="Sci. Rep.">
        <title>Orb-weaving spider Araneus ventricosus genome elucidates the spidroin gene catalogue.</title>
        <authorList>
            <person name="Kono N."/>
            <person name="Nakamura H."/>
            <person name="Ohtoshi R."/>
            <person name="Moran D.A.P."/>
            <person name="Shinohara A."/>
            <person name="Yoshida Y."/>
            <person name="Fujiwara M."/>
            <person name="Mori M."/>
            <person name="Tomita M."/>
            <person name="Arakawa K."/>
        </authorList>
    </citation>
    <scope>NUCLEOTIDE SEQUENCE [LARGE SCALE GENOMIC DNA]</scope>
</reference>
<keyword evidence="2" id="KW-1185">Reference proteome</keyword>
<name>A0A4Y2HNH2_ARAVE</name>
<dbReference type="Proteomes" id="UP000499080">
    <property type="component" value="Unassembled WGS sequence"/>
</dbReference>
<feature type="non-terminal residue" evidence="1">
    <location>
        <position position="1"/>
    </location>
</feature>
<protein>
    <submittedName>
        <fullName evidence="1">Uncharacterized protein</fullName>
    </submittedName>
</protein>
<comment type="caution">
    <text evidence="1">The sequence shown here is derived from an EMBL/GenBank/DDBJ whole genome shotgun (WGS) entry which is preliminary data.</text>
</comment>
<proteinExistence type="predicted"/>
<accession>A0A4Y2HNH2</accession>
<organism evidence="1 2">
    <name type="scientific">Araneus ventricosus</name>
    <name type="common">Orbweaver spider</name>
    <name type="synonym">Epeira ventricosa</name>
    <dbReference type="NCBI Taxonomy" id="182803"/>
    <lineage>
        <taxon>Eukaryota</taxon>
        <taxon>Metazoa</taxon>
        <taxon>Ecdysozoa</taxon>
        <taxon>Arthropoda</taxon>
        <taxon>Chelicerata</taxon>
        <taxon>Arachnida</taxon>
        <taxon>Araneae</taxon>
        <taxon>Araneomorphae</taxon>
        <taxon>Entelegynae</taxon>
        <taxon>Araneoidea</taxon>
        <taxon>Araneidae</taxon>
        <taxon>Araneus</taxon>
    </lineage>
</organism>